<dbReference type="FunCoup" id="B4LNF7">
    <property type="interactions" value="2135"/>
</dbReference>
<evidence type="ECO:0000259" key="5">
    <source>
        <dbReference type="Pfam" id="PF01416"/>
    </source>
</evidence>
<organism evidence="6 7">
    <name type="scientific">Drosophila virilis</name>
    <name type="common">Fruit fly</name>
    <dbReference type="NCBI Taxonomy" id="7244"/>
    <lineage>
        <taxon>Eukaryota</taxon>
        <taxon>Metazoa</taxon>
        <taxon>Ecdysozoa</taxon>
        <taxon>Arthropoda</taxon>
        <taxon>Hexapoda</taxon>
        <taxon>Insecta</taxon>
        <taxon>Pterygota</taxon>
        <taxon>Neoptera</taxon>
        <taxon>Endopterygota</taxon>
        <taxon>Diptera</taxon>
        <taxon>Brachycera</taxon>
        <taxon>Muscomorpha</taxon>
        <taxon>Ephydroidea</taxon>
        <taxon>Drosophilidae</taxon>
        <taxon>Drosophila</taxon>
    </lineage>
</organism>
<proteinExistence type="inferred from homology"/>
<dbReference type="InterPro" id="IPR020095">
    <property type="entry name" value="PsdUridine_synth_TruA_C"/>
</dbReference>
<dbReference type="AlphaFoldDB" id="B4LNF7"/>
<comment type="similarity">
    <text evidence="1">Belongs to the tRNA pseudouridine synthase TruA family.</text>
</comment>
<dbReference type="GO" id="GO:0160147">
    <property type="term" value="F:tRNA pseudouridine(38-40) synthase activity"/>
    <property type="evidence" value="ECO:0007669"/>
    <property type="project" value="UniProtKB-EC"/>
</dbReference>
<keyword evidence="2" id="KW-0819">tRNA processing</keyword>
<dbReference type="Pfam" id="PF01416">
    <property type="entry name" value="PseudoU_synth_1"/>
    <property type="match status" value="1"/>
</dbReference>
<dbReference type="SUPFAM" id="SSF55120">
    <property type="entry name" value="Pseudouridine synthase"/>
    <property type="match status" value="1"/>
</dbReference>
<evidence type="ECO:0000313" key="7">
    <source>
        <dbReference type="Proteomes" id="UP000008792"/>
    </source>
</evidence>
<keyword evidence="7" id="KW-1185">Reference proteome</keyword>
<gene>
    <name evidence="6" type="primary">Dvir\GJ20484</name>
    <name evidence="6" type="ORF">Dvir_GJ20484</name>
</gene>
<dbReference type="EC" id="5.4.99.12" evidence="6"/>
<sequence length="509" mass="58772">MNKKVVINKRVKGLSREALDQLSKTELIDKIVQLEAYNFQLKNLLQKKLTESDKNNYEYTAVLRREDEQELKPKDSEKDTSGKKDKQRKFNWASAHKRHVLIKVMYFGWDYQGFACQEDSMDTIEAYLFRALIRTCLIESRATSNYHRCGRTDKEVSAFCQVISIDLRSKHAPDVQMEPEALSSEIDYCSLLNRVLPKNIQCVSWMPLRNPAYSARFDCISRTYRYYFPKGDLDIEAMRIACQSLVCHGDFRNFCKMDVHNGVTNYMRNLQGAAIKPCDNTDIQMHSNSGYAMYYLEIQGNAFLWHQIRCIMAVLLLVGQKHEQPCVISKLLDVVSNPCKPQYTPAIGLPLNLFRCEFRAHSTRQAIPPASSSAAIDDLDDDVDLAAQKPENVEATKSDLTDWVYSEENLQKLIENVQCEWTQFSVKCTMIRNVLVQLEDLLERNYKAQEIQSQAIMLQDAVKPRQYQPLLQRKRCESLENRIEHFVKKQRLLLTSDAGTETVLSKPDG</sequence>
<dbReference type="GO" id="GO:0031119">
    <property type="term" value="P:tRNA pseudouridine synthesis"/>
    <property type="evidence" value="ECO:0007669"/>
    <property type="project" value="TreeGrafter"/>
</dbReference>
<keyword evidence="3 6" id="KW-0413">Isomerase</keyword>
<dbReference type="HOGENOM" id="CLU_014673_2_0_1"/>
<dbReference type="Proteomes" id="UP000008792">
    <property type="component" value="Unassembled WGS sequence"/>
</dbReference>
<evidence type="ECO:0000256" key="1">
    <source>
        <dbReference type="ARBA" id="ARBA00009375"/>
    </source>
</evidence>
<feature type="compositionally biased region" description="Basic and acidic residues" evidence="4">
    <location>
        <begin position="68"/>
        <end position="84"/>
    </location>
</feature>
<dbReference type="InterPro" id="IPR001406">
    <property type="entry name" value="PsdUridine_synth_TruA"/>
</dbReference>
<dbReference type="InParanoid" id="B4LNF7"/>
<reference evidence="6 7" key="1">
    <citation type="journal article" date="2007" name="Nature">
        <title>Evolution of genes and genomes on the Drosophila phylogeny.</title>
        <authorList>
            <consortium name="Drosophila 12 Genomes Consortium"/>
            <person name="Clark A.G."/>
            <person name="Eisen M.B."/>
            <person name="Smith D.R."/>
            <person name="Bergman C.M."/>
            <person name="Oliver B."/>
            <person name="Markow T.A."/>
            <person name="Kaufman T.C."/>
            <person name="Kellis M."/>
            <person name="Gelbart W."/>
            <person name="Iyer V.N."/>
            <person name="Pollard D.A."/>
            <person name="Sackton T.B."/>
            <person name="Larracuente A.M."/>
            <person name="Singh N.D."/>
            <person name="Abad J.P."/>
            <person name="Abt D.N."/>
            <person name="Adryan B."/>
            <person name="Aguade M."/>
            <person name="Akashi H."/>
            <person name="Anderson W.W."/>
            <person name="Aquadro C.F."/>
            <person name="Ardell D.H."/>
            <person name="Arguello R."/>
            <person name="Artieri C.G."/>
            <person name="Barbash D.A."/>
            <person name="Barker D."/>
            <person name="Barsanti P."/>
            <person name="Batterham P."/>
            <person name="Batzoglou S."/>
            <person name="Begun D."/>
            <person name="Bhutkar A."/>
            <person name="Blanco E."/>
            <person name="Bosak S.A."/>
            <person name="Bradley R.K."/>
            <person name="Brand A.D."/>
            <person name="Brent M.R."/>
            <person name="Brooks A.N."/>
            <person name="Brown R.H."/>
            <person name="Butlin R.K."/>
            <person name="Caggese C."/>
            <person name="Calvi B.R."/>
            <person name="Bernardo de Carvalho A."/>
            <person name="Caspi A."/>
            <person name="Castrezana S."/>
            <person name="Celniker S.E."/>
            <person name="Chang J.L."/>
            <person name="Chapple C."/>
            <person name="Chatterji S."/>
            <person name="Chinwalla A."/>
            <person name="Civetta A."/>
            <person name="Clifton S.W."/>
            <person name="Comeron J.M."/>
            <person name="Costello J.C."/>
            <person name="Coyne J.A."/>
            <person name="Daub J."/>
            <person name="David R.G."/>
            <person name="Delcher A.L."/>
            <person name="Delehaunty K."/>
            <person name="Do C.B."/>
            <person name="Ebling H."/>
            <person name="Edwards K."/>
            <person name="Eickbush T."/>
            <person name="Evans J.D."/>
            <person name="Filipski A."/>
            <person name="Findeiss S."/>
            <person name="Freyhult E."/>
            <person name="Fulton L."/>
            <person name="Fulton R."/>
            <person name="Garcia A.C."/>
            <person name="Gardiner A."/>
            <person name="Garfield D.A."/>
            <person name="Garvin B.E."/>
            <person name="Gibson G."/>
            <person name="Gilbert D."/>
            <person name="Gnerre S."/>
            <person name="Godfrey J."/>
            <person name="Good R."/>
            <person name="Gotea V."/>
            <person name="Gravely B."/>
            <person name="Greenberg A.J."/>
            <person name="Griffiths-Jones S."/>
            <person name="Gross S."/>
            <person name="Guigo R."/>
            <person name="Gustafson E.A."/>
            <person name="Haerty W."/>
            <person name="Hahn M.W."/>
            <person name="Halligan D.L."/>
            <person name="Halpern A.L."/>
            <person name="Halter G.M."/>
            <person name="Han M.V."/>
            <person name="Heger A."/>
            <person name="Hillier L."/>
            <person name="Hinrichs A.S."/>
            <person name="Holmes I."/>
            <person name="Hoskins R.A."/>
            <person name="Hubisz M.J."/>
            <person name="Hultmark D."/>
            <person name="Huntley M.A."/>
            <person name="Jaffe D.B."/>
            <person name="Jagadeeshan S."/>
            <person name="Jeck W.R."/>
            <person name="Johnson J."/>
            <person name="Jones C.D."/>
            <person name="Jordan W.C."/>
            <person name="Karpen G.H."/>
            <person name="Kataoka E."/>
            <person name="Keightley P.D."/>
            <person name="Kheradpour P."/>
            <person name="Kirkness E.F."/>
            <person name="Koerich L.B."/>
            <person name="Kristiansen K."/>
            <person name="Kudrna D."/>
            <person name="Kulathinal R.J."/>
            <person name="Kumar S."/>
            <person name="Kwok R."/>
            <person name="Lander E."/>
            <person name="Langley C.H."/>
            <person name="Lapoint R."/>
            <person name="Lazzaro B.P."/>
            <person name="Lee S.J."/>
            <person name="Levesque L."/>
            <person name="Li R."/>
            <person name="Lin C.F."/>
            <person name="Lin M.F."/>
            <person name="Lindblad-Toh K."/>
            <person name="Llopart A."/>
            <person name="Long M."/>
            <person name="Low L."/>
            <person name="Lozovsky E."/>
            <person name="Lu J."/>
            <person name="Luo M."/>
            <person name="Machado C.A."/>
            <person name="Makalowski W."/>
            <person name="Marzo M."/>
            <person name="Matsuda M."/>
            <person name="Matzkin L."/>
            <person name="McAllister B."/>
            <person name="McBride C.S."/>
            <person name="McKernan B."/>
            <person name="McKernan K."/>
            <person name="Mendez-Lago M."/>
            <person name="Minx P."/>
            <person name="Mollenhauer M.U."/>
            <person name="Montooth K."/>
            <person name="Mount S.M."/>
            <person name="Mu X."/>
            <person name="Myers E."/>
            <person name="Negre B."/>
            <person name="Newfeld S."/>
            <person name="Nielsen R."/>
            <person name="Noor M.A."/>
            <person name="O'Grady P."/>
            <person name="Pachter L."/>
            <person name="Papaceit M."/>
            <person name="Parisi M.J."/>
            <person name="Parisi M."/>
            <person name="Parts L."/>
            <person name="Pedersen J.S."/>
            <person name="Pesole G."/>
            <person name="Phillippy A.M."/>
            <person name="Ponting C.P."/>
            <person name="Pop M."/>
            <person name="Porcelli D."/>
            <person name="Powell J.R."/>
            <person name="Prohaska S."/>
            <person name="Pruitt K."/>
            <person name="Puig M."/>
            <person name="Quesneville H."/>
            <person name="Ram K.R."/>
            <person name="Rand D."/>
            <person name="Rasmussen M.D."/>
            <person name="Reed L.K."/>
            <person name="Reenan R."/>
            <person name="Reily A."/>
            <person name="Remington K.A."/>
            <person name="Rieger T.T."/>
            <person name="Ritchie M.G."/>
            <person name="Robin C."/>
            <person name="Rogers Y.H."/>
            <person name="Rohde C."/>
            <person name="Rozas J."/>
            <person name="Rubenfield M.J."/>
            <person name="Ruiz A."/>
            <person name="Russo S."/>
            <person name="Salzberg S.L."/>
            <person name="Sanchez-Gracia A."/>
            <person name="Saranga D.J."/>
            <person name="Sato H."/>
            <person name="Schaeffer S.W."/>
            <person name="Schatz M.C."/>
            <person name="Schlenke T."/>
            <person name="Schwartz R."/>
            <person name="Segarra C."/>
            <person name="Singh R.S."/>
            <person name="Sirot L."/>
            <person name="Sirota M."/>
            <person name="Sisneros N.B."/>
            <person name="Smith C.D."/>
            <person name="Smith T.F."/>
            <person name="Spieth J."/>
            <person name="Stage D.E."/>
            <person name="Stark A."/>
            <person name="Stephan W."/>
            <person name="Strausberg R.L."/>
            <person name="Strempel S."/>
            <person name="Sturgill D."/>
            <person name="Sutton G."/>
            <person name="Sutton G.G."/>
            <person name="Tao W."/>
            <person name="Teichmann S."/>
            <person name="Tobari Y.N."/>
            <person name="Tomimura Y."/>
            <person name="Tsolas J.M."/>
            <person name="Valente V.L."/>
            <person name="Venter E."/>
            <person name="Venter J.C."/>
            <person name="Vicario S."/>
            <person name="Vieira F.G."/>
            <person name="Vilella A.J."/>
            <person name="Villasante A."/>
            <person name="Walenz B."/>
            <person name="Wang J."/>
            <person name="Wasserman M."/>
            <person name="Watts T."/>
            <person name="Wilson D."/>
            <person name="Wilson R.K."/>
            <person name="Wing R.A."/>
            <person name="Wolfner M.F."/>
            <person name="Wong A."/>
            <person name="Wong G.K."/>
            <person name="Wu C.I."/>
            <person name="Wu G."/>
            <person name="Yamamoto D."/>
            <person name="Yang H.P."/>
            <person name="Yang S.P."/>
            <person name="Yorke J.A."/>
            <person name="Yoshida K."/>
            <person name="Zdobnov E."/>
            <person name="Zhang P."/>
            <person name="Zhang Y."/>
            <person name="Zimin A.V."/>
            <person name="Baldwin J."/>
            <person name="Abdouelleil A."/>
            <person name="Abdulkadir J."/>
            <person name="Abebe A."/>
            <person name="Abera B."/>
            <person name="Abreu J."/>
            <person name="Acer S.C."/>
            <person name="Aftuck L."/>
            <person name="Alexander A."/>
            <person name="An P."/>
            <person name="Anderson E."/>
            <person name="Anderson S."/>
            <person name="Arachi H."/>
            <person name="Azer M."/>
            <person name="Bachantsang P."/>
            <person name="Barry A."/>
            <person name="Bayul T."/>
            <person name="Berlin A."/>
            <person name="Bessette D."/>
            <person name="Bloom T."/>
            <person name="Blye J."/>
            <person name="Boguslavskiy L."/>
            <person name="Bonnet C."/>
            <person name="Boukhgalter B."/>
            <person name="Bourzgui I."/>
            <person name="Brown A."/>
            <person name="Cahill P."/>
            <person name="Channer S."/>
            <person name="Cheshatsang Y."/>
            <person name="Chuda L."/>
            <person name="Citroen M."/>
            <person name="Collymore A."/>
            <person name="Cooke P."/>
            <person name="Costello M."/>
            <person name="D'Aco K."/>
            <person name="Daza R."/>
            <person name="De Haan G."/>
            <person name="DeGray S."/>
            <person name="DeMaso C."/>
            <person name="Dhargay N."/>
            <person name="Dooley K."/>
            <person name="Dooley E."/>
            <person name="Doricent M."/>
            <person name="Dorje P."/>
            <person name="Dorjee K."/>
            <person name="Dupes A."/>
            <person name="Elong R."/>
            <person name="Falk J."/>
            <person name="Farina A."/>
            <person name="Faro S."/>
            <person name="Ferguson D."/>
            <person name="Fisher S."/>
            <person name="Foley C.D."/>
            <person name="Franke A."/>
            <person name="Friedrich D."/>
            <person name="Gadbois L."/>
            <person name="Gearin G."/>
            <person name="Gearin C.R."/>
            <person name="Giannoukos G."/>
            <person name="Goode T."/>
            <person name="Graham J."/>
            <person name="Grandbois E."/>
            <person name="Grewal S."/>
            <person name="Gyaltsen K."/>
            <person name="Hafez N."/>
            <person name="Hagos B."/>
            <person name="Hall J."/>
            <person name="Henson C."/>
            <person name="Hollinger A."/>
            <person name="Honan T."/>
            <person name="Huard M.D."/>
            <person name="Hughes L."/>
            <person name="Hurhula B."/>
            <person name="Husby M.E."/>
            <person name="Kamat A."/>
            <person name="Kanga B."/>
            <person name="Kashin S."/>
            <person name="Khazanovich D."/>
            <person name="Kisner P."/>
            <person name="Lance K."/>
            <person name="Lara M."/>
            <person name="Lee W."/>
            <person name="Lennon N."/>
            <person name="Letendre F."/>
            <person name="LeVine R."/>
            <person name="Lipovsky A."/>
            <person name="Liu X."/>
            <person name="Liu J."/>
            <person name="Liu S."/>
            <person name="Lokyitsang T."/>
            <person name="Lokyitsang Y."/>
            <person name="Lubonja R."/>
            <person name="Lui A."/>
            <person name="MacDonald P."/>
            <person name="Magnisalis V."/>
            <person name="Maru K."/>
            <person name="Matthews C."/>
            <person name="McCusker W."/>
            <person name="McDonough S."/>
            <person name="Mehta T."/>
            <person name="Meldrim J."/>
            <person name="Meneus L."/>
            <person name="Mihai O."/>
            <person name="Mihalev A."/>
            <person name="Mihova T."/>
            <person name="Mittelman R."/>
            <person name="Mlenga V."/>
            <person name="Montmayeur A."/>
            <person name="Mulrain L."/>
            <person name="Navidi A."/>
            <person name="Naylor J."/>
            <person name="Negash T."/>
            <person name="Nguyen T."/>
            <person name="Nguyen N."/>
            <person name="Nicol R."/>
            <person name="Norbu C."/>
            <person name="Norbu N."/>
            <person name="Novod N."/>
            <person name="O'Neill B."/>
            <person name="Osman S."/>
            <person name="Markiewicz E."/>
            <person name="Oyono O.L."/>
            <person name="Patti C."/>
            <person name="Phunkhang P."/>
            <person name="Pierre F."/>
            <person name="Priest M."/>
            <person name="Raghuraman S."/>
            <person name="Rege F."/>
            <person name="Reyes R."/>
            <person name="Rise C."/>
            <person name="Rogov P."/>
            <person name="Ross K."/>
            <person name="Ryan E."/>
            <person name="Settipalli S."/>
            <person name="Shea T."/>
            <person name="Sherpa N."/>
            <person name="Shi L."/>
            <person name="Shih D."/>
            <person name="Sparrow T."/>
            <person name="Spaulding J."/>
            <person name="Stalker J."/>
            <person name="Stange-Thomann N."/>
            <person name="Stavropoulos S."/>
            <person name="Stone C."/>
            <person name="Strader C."/>
            <person name="Tesfaye S."/>
            <person name="Thomson T."/>
            <person name="Thoulutsang Y."/>
            <person name="Thoulutsang D."/>
            <person name="Topham K."/>
            <person name="Topping I."/>
            <person name="Tsamla T."/>
            <person name="Vassiliev H."/>
            <person name="Vo A."/>
            <person name="Wangchuk T."/>
            <person name="Wangdi T."/>
            <person name="Weiand M."/>
            <person name="Wilkinson J."/>
            <person name="Wilson A."/>
            <person name="Yadav S."/>
            <person name="Young G."/>
            <person name="Yu Q."/>
            <person name="Zembek L."/>
            <person name="Zhong D."/>
            <person name="Zimmer A."/>
            <person name="Zwirko Z."/>
            <person name="Jaffe D.B."/>
            <person name="Alvarez P."/>
            <person name="Brockman W."/>
            <person name="Butler J."/>
            <person name="Chin C."/>
            <person name="Gnerre S."/>
            <person name="Grabherr M."/>
            <person name="Kleber M."/>
            <person name="Mauceli E."/>
            <person name="MacCallum I."/>
        </authorList>
    </citation>
    <scope>NUCLEOTIDE SEQUENCE [LARGE SCALE GENOMIC DNA]</scope>
    <source>
        <strain evidence="7">Tucson 15010-1051.87</strain>
    </source>
</reference>
<dbReference type="PhylomeDB" id="B4LNF7"/>
<evidence type="ECO:0000256" key="2">
    <source>
        <dbReference type="ARBA" id="ARBA00022694"/>
    </source>
</evidence>
<dbReference type="InterPro" id="IPR020097">
    <property type="entry name" value="PsdUridine_synth_TruA_a/b_dom"/>
</dbReference>
<dbReference type="FunFam" id="3.30.70.580:FF:000007">
    <property type="entry name" value="tRNA pseudouridine synthase"/>
    <property type="match status" value="1"/>
</dbReference>
<dbReference type="KEGG" id="dvi:6627260"/>
<feature type="domain" description="Pseudouridine synthase I TruA alpha/beta" evidence="5">
    <location>
        <begin position="241"/>
        <end position="358"/>
    </location>
</feature>
<name>B4LNF7_DROVI</name>
<dbReference type="GO" id="GO:0005737">
    <property type="term" value="C:cytoplasm"/>
    <property type="evidence" value="ECO:0007669"/>
    <property type="project" value="TreeGrafter"/>
</dbReference>
<dbReference type="GO" id="GO:0003723">
    <property type="term" value="F:RNA binding"/>
    <property type="evidence" value="ECO:0007669"/>
    <property type="project" value="InterPro"/>
</dbReference>
<dbReference type="CDD" id="cd02569">
    <property type="entry name" value="PseudoU_synth_ScPus3"/>
    <property type="match status" value="1"/>
</dbReference>
<dbReference type="STRING" id="7244.B4LNF7"/>
<dbReference type="PANTHER" id="PTHR11142">
    <property type="entry name" value="PSEUDOURIDYLATE SYNTHASE"/>
    <property type="match status" value="1"/>
</dbReference>
<dbReference type="EMBL" id="CH940648">
    <property type="protein sequence ID" value="EDW61109.1"/>
    <property type="molecule type" value="Genomic_DNA"/>
</dbReference>
<dbReference type="GO" id="GO:1990481">
    <property type="term" value="P:mRNA pseudouridine synthesis"/>
    <property type="evidence" value="ECO:0007669"/>
    <property type="project" value="TreeGrafter"/>
</dbReference>
<dbReference type="OMA" id="DCKFPEM"/>
<dbReference type="InterPro" id="IPR020094">
    <property type="entry name" value="TruA/RsuA/RluB/E/F_N"/>
</dbReference>
<dbReference type="PANTHER" id="PTHR11142:SF5">
    <property type="entry name" value="TRNA PSEUDOURIDINE(38_39) SYNTHASE"/>
    <property type="match status" value="1"/>
</dbReference>
<evidence type="ECO:0000313" key="6">
    <source>
        <dbReference type="EMBL" id="EDW61109.1"/>
    </source>
</evidence>
<dbReference type="Gene3D" id="3.30.70.580">
    <property type="entry name" value="Pseudouridine synthase I, catalytic domain, N-terminal subdomain"/>
    <property type="match status" value="1"/>
</dbReference>
<dbReference type="InterPro" id="IPR020103">
    <property type="entry name" value="PsdUridine_synth_cat_dom_sf"/>
</dbReference>
<dbReference type="GO" id="GO:0005634">
    <property type="term" value="C:nucleus"/>
    <property type="evidence" value="ECO:0007669"/>
    <property type="project" value="TreeGrafter"/>
</dbReference>
<dbReference type="eggNOG" id="KOG2554">
    <property type="taxonomic scope" value="Eukaryota"/>
</dbReference>
<evidence type="ECO:0000256" key="3">
    <source>
        <dbReference type="ARBA" id="ARBA00023235"/>
    </source>
</evidence>
<accession>B4LNF7</accession>
<evidence type="ECO:0000256" key="4">
    <source>
        <dbReference type="SAM" id="MobiDB-lite"/>
    </source>
</evidence>
<dbReference type="SMR" id="B4LNF7"/>
<dbReference type="InterPro" id="IPR041707">
    <property type="entry name" value="Pus3-like"/>
</dbReference>
<protein>
    <submittedName>
        <fullName evidence="6">Uncharacterized protein, isoform A</fullName>
        <ecNumber evidence="6">5.4.99.12</ecNumber>
    </submittedName>
</protein>
<dbReference type="Gene3D" id="3.30.70.660">
    <property type="entry name" value="Pseudouridine synthase I, catalytic domain, C-terminal subdomain"/>
    <property type="match status" value="1"/>
</dbReference>
<dbReference type="OrthoDB" id="25767at2759"/>
<feature type="region of interest" description="Disordered" evidence="4">
    <location>
        <begin position="68"/>
        <end position="88"/>
    </location>
</feature>